<evidence type="ECO:0000256" key="1">
    <source>
        <dbReference type="ARBA" id="ARBA00004141"/>
    </source>
</evidence>
<dbReference type="GO" id="GO:0016020">
    <property type="term" value="C:membrane"/>
    <property type="evidence" value="ECO:0007669"/>
    <property type="project" value="UniProtKB-SubCell"/>
</dbReference>
<feature type="transmembrane region" description="Helical" evidence="11">
    <location>
        <begin position="237"/>
        <end position="257"/>
    </location>
</feature>
<dbReference type="EMBL" id="JBEDUW010000005">
    <property type="protein sequence ID" value="KAK9928477.1"/>
    <property type="molecule type" value="Genomic_DNA"/>
</dbReference>
<dbReference type="GO" id="GO:0015276">
    <property type="term" value="F:ligand-gated monoatomic ion channel activity"/>
    <property type="evidence" value="ECO:0007669"/>
    <property type="project" value="InterPro"/>
</dbReference>
<comment type="subcellular location">
    <subcellularLocation>
        <location evidence="1">Membrane</location>
        <topology evidence="1">Multi-pass membrane protein</topology>
    </subcellularLocation>
</comment>
<accession>A0AAW1WV53</accession>
<keyword evidence="3 11" id="KW-0812">Transmembrane</keyword>
<feature type="transmembrane region" description="Helical" evidence="11">
    <location>
        <begin position="180"/>
        <end position="198"/>
    </location>
</feature>
<reference evidence="13 14" key="1">
    <citation type="journal article" date="2023" name="G3 (Bethesda)">
        <title>A chromosome-length genome assembly and annotation of blackberry (Rubus argutus, cv. 'Hillquist').</title>
        <authorList>
            <person name="Bruna T."/>
            <person name="Aryal R."/>
            <person name="Dudchenko O."/>
            <person name="Sargent D.J."/>
            <person name="Mead D."/>
            <person name="Buti M."/>
            <person name="Cavallini A."/>
            <person name="Hytonen T."/>
            <person name="Andres J."/>
            <person name="Pham M."/>
            <person name="Weisz D."/>
            <person name="Mascagni F."/>
            <person name="Usai G."/>
            <person name="Natali L."/>
            <person name="Bassil N."/>
            <person name="Fernandez G.E."/>
            <person name="Lomsadze A."/>
            <person name="Armour M."/>
            <person name="Olukolu B."/>
            <person name="Poorten T."/>
            <person name="Britton C."/>
            <person name="Davik J."/>
            <person name="Ashrafi H."/>
            <person name="Aiden E.L."/>
            <person name="Borodovsky M."/>
            <person name="Worthington M."/>
        </authorList>
    </citation>
    <scope>NUCLEOTIDE SEQUENCE [LARGE SCALE GENOMIC DNA]</scope>
    <source>
        <strain evidence="13">PI 553951</strain>
    </source>
</reference>
<dbReference type="InterPro" id="IPR015683">
    <property type="entry name" value="Ionotropic_Glu_rcpt"/>
</dbReference>
<dbReference type="SMART" id="SM00079">
    <property type="entry name" value="PBPe"/>
    <property type="match status" value="1"/>
</dbReference>
<dbReference type="Proteomes" id="UP001457282">
    <property type="component" value="Unassembled WGS sequence"/>
</dbReference>
<evidence type="ECO:0000256" key="6">
    <source>
        <dbReference type="ARBA" id="ARBA00023136"/>
    </source>
</evidence>
<dbReference type="AlphaFoldDB" id="A0AAW1WV53"/>
<evidence type="ECO:0000256" key="9">
    <source>
        <dbReference type="ARBA" id="ARBA00023286"/>
    </source>
</evidence>
<dbReference type="InterPro" id="IPR001320">
    <property type="entry name" value="Iontro_rcpt_C"/>
</dbReference>
<evidence type="ECO:0000256" key="4">
    <source>
        <dbReference type="ARBA" id="ARBA00022989"/>
    </source>
</evidence>
<evidence type="ECO:0000256" key="10">
    <source>
        <dbReference type="ARBA" id="ARBA00023303"/>
    </source>
</evidence>
<dbReference type="Pfam" id="PF01094">
    <property type="entry name" value="ANF_receptor"/>
    <property type="match status" value="1"/>
</dbReference>
<keyword evidence="7" id="KW-0675">Receptor</keyword>
<evidence type="ECO:0000256" key="11">
    <source>
        <dbReference type="SAM" id="Phobius"/>
    </source>
</evidence>
<organism evidence="13 14">
    <name type="scientific">Rubus argutus</name>
    <name type="common">Southern blackberry</name>
    <dbReference type="NCBI Taxonomy" id="59490"/>
    <lineage>
        <taxon>Eukaryota</taxon>
        <taxon>Viridiplantae</taxon>
        <taxon>Streptophyta</taxon>
        <taxon>Embryophyta</taxon>
        <taxon>Tracheophyta</taxon>
        <taxon>Spermatophyta</taxon>
        <taxon>Magnoliopsida</taxon>
        <taxon>eudicotyledons</taxon>
        <taxon>Gunneridae</taxon>
        <taxon>Pentapetalae</taxon>
        <taxon>rosids</taxon>
        <taxon>fabids</taxon>
        <taxon>Rosales</taxon>
        <taxon>Rosaceae</taxon>
        <taxon>Rosoideae</taxon>
        <taxon>Rosoideae incertae sedis</taxon>
        <taxon>Rubus</taxon>
    </lineage>
</organism>
<evidence type="ECO:0000256" key="7">
    <source>
        <dbReference type="ARBA" id="ARBA00023170"/>
    </source>
</evidence>
<feature type="transmembrane region" description="Helical" evidence="11">
    <location>
        <begin position="210"/>
        <end position="225"/>
    </location>
</feature>
<keyword evidence="8" id="KW-0325">Glycoprotein</keyword>
<dbReference type="Pfam" id="PF00060">
    <property type="entry name" value="Lig_chan"/>
    <property type="match status" value="1"/>
</dbReference>
<dbReference type="Gene3D" id="3.40.190.10">
    <property type="entry name" value="Periplasmic binding protein-like II"/>
    <property type="match status" value="1"/>
</dbReference>
<dbReference type="Gene3D" id="1.10.287.70">
    <property type="match status" value="1"/>
</dbReference>
<dbReference type="Gene3D" id="3.40.50.2300">
    <property type="match status" value="1"/>
</dbReference>
<keyword evidence="14" id="KW-1185">Reference proteome</keyword>
<evidence type="ECO:0000259" key="12">
    <source>
        <dbReference type="SMART" id="SM00079"/>
    </source>
</evidence>
<gene>
    <name evidence="13" type="ORF">M0R45_025610</name>
</gene>
<sequence>MEYNTLKKKNSIPSIFALRAYDAIHAIALAMESVNSNNFSQEIVSIKFQGLSGIMEFKNGMLSQPPTFQIINVVGKSYREIAFWSPSFGFSEDLMKHSDMKEKTNRDSVQVLGPIYWPVEQVYYKGLDAAVGDIEVIADRYHFVEFSQPYISSGLAMVVPAKPDKLKERWMFINAFTRRMWFLMIIAHLSVCLVVWFIETQHGHNDELKGIGAILWFSVTILFFLQRERVQSNWARLVLAPWLVVILVVTATFTASLTSMMTISRRIASVSDYPKAFESGDIQAAFFVVPHAKVFLACYCKGYILAGPIHMPSGFAFVFPKGSPLAIDMSKAILEVREKGQVELLENQMLSSFNCSSSLYSSDDPIGYEPFSGLFLISGSVCAFALLVTSMRIAGRHLQNFELHTSNID</sequence>
<evidence type="ECO:0000256" key="3">
    <source>
        <dbReference type="ARBA" id="ARBA00022692"/>
    </source>
</evidence>
<proteinExistence type="predicted"/>
<evidence type="ECO:0000256" key="8">
    <source>
        <dbReference type="ARBA" id="ARBA00023180"/>
    </source>
</evidence>
<keyword evidence="9" id="KW-1071">Ligand-gated ion channel</keyword>
<dbReference type="InterPro" id="IPR028082">
    <property type="entry name" value="Peripla_BP_I"/>
</dbReference>
<feature type="domain" description="Ionotropic glutamate receptor C-terminal" evidence="12">
    <location>
        <begin position="70"/>
        <end position="352"/>
    </location>
</feature>
<keyword evidence="6 11" id="KW-0472">Membrane</keyword>
<evidence type="ECO:0000256" key="2">
    <source>
        <dbReference type="ARBA" id="ARBA00022448"/>
    </source>
</evidence>
<keyword evidence="4 11" id="KW-1133">Transmembrane helix</keyword>
<dbReference type="SUPFAM" id="SSF53822">
    <property type="entry name" value="Periplasmic binding protein-like I"/>
    <property type="match status" value="1"/>
</dbReference>
<feature type="transmembrane region" description="Helical" evidence="11">
    <location>
        <begin position="371"/>
        <end position="389"/>
    </location>
</feature>
<name>A0AAW1WV53_RUBAR</name>
<evidence type="ECO:0000256" key="5">
    <source>
        <dbReference type="ARBA" id="ARBA00023065"/>
    </source>
</evidence>
<keyword evidence="10" id="KW-0407">Ion channel</keyword>
<dbReference type="SUPFAM" id="SSF53850">
    <property type="entry name" value="Periplasmic binding protein-like II"/>
    <property type="match status" value="1"/>
</dbReference>
<protein>
    <recommendedName>
        <fullName evidence="12">Ionotropic glutamate receptor C-terminal domain-containing protein</fullName>
    </recommendedName>
</protein>
<evidence type="ECO:0000313" key="13">
    <source>
        <dbReference type="EMBL" id="KAK9928477.1"/>
    </source>
</evidence>
<comment type="caution">
    <text evidence="13">The sequence shown here is derived from an EMBL/GenBank/DDBJ whole genome shotgun (WGS) entry which is preliminary data.</text>
</comment>
<keyword evidence="2" id="KW-0813">Transport</keyword>
<keyword evidence="5" id="KW-0406">Ion transport</keyword>
<dbReference type="InterPro" id="IPR001828">
    <property type="entry name" value="ANF_lig-bd_rcpt"/>
</dbReference>
<dbReference type="PANTHER" id="PTHR18966">
    <property type="entry name" value="IONOTROPIC GLUTAMATE RECEPTOR"/>
    <property type="match status" value="1"/>
</dbReference>
<evidence type="ECO:0000313" key="14">
    <source>
        <dbReference type="Proteomes" id="UP001457282"/>
    </source>
</evidence>